<evidence type="ECO:0000313" key="4">
    <source>
        <dbReference type="Proteomes" id="UP000815325"/>
    </source>
</evidence>
<sequence>MRTAAAPHGCPALAAPRHLLPACSHTAVRCRRAPSAHVACSNSSTHTSNADSSSSCQGEGHQPSLLSHSVPRTAPLTLPAYSAALALAFPDASQAIATEPSNALSLPTWAIHVSCVIEWATAMSLLWQYAEVSGNPRWKGLAWGLLPCFGSAMCACTWHFFYNAPEMEYLVALQAFLTLVGNTTCMVAGYRIWSDARAEKSQEGGQEKTQV</sequence>
<evidence type="ECO:0000313" key="3">
    <source>
        <dbReference type="EMBL" id="KAF5843221.1"/>
    </source>
</evidence>
<keyword evidence="2" id="KW-0472">Membrane</keyword>
<evidence type="ECO:0000256" key="1">
    <source>
        <dbReference type="SAM" id="MobiDB-lite"/>
    </source>
</evidence>
<feature type="transmembrane region" description="Helical" evidence="2">
    <location>
        <begin position="173"/>
        <end position="193"/>
    </location>
</feature>
<dbReference type="Pfam" id="PF10693">
    <property type="entry name" value="DUF2499"/>
    <property type="match status" value="1"/>
</dbReference>
<dbReference type="Proteomes" id="UP000815325">
    <property type="component" value="Unassembled WGS sequence"/>
</dbReference>
<dbReference type="PANTHER" id="PTHR33833">
    <property type="entry name" value="NUCLEOLAR-LIKE PROTEIN-RELATED"/>
    <property type="match status" value="1"/>
</dbReference>
<dbReference type="PANTHER" id="PTHR33833:SF3">
    <property type="entry name" value="YCF49-LIKE PROTEIN"/>
    <property type="match status" value="1"/>
</dbReference>
<name>A0ABQ7H8N6_DUNSA</name>
<feature type="region of interest" description="Disordered" evidence="1">
    <location>
        <begin position="41"/>
        <end position="65"/>
    </location>
</feature>
<protein>
    <recommendedName>
        <fullName evidence="5">Ycf49-like protein</fullName>
    </recommendedName>
</protein>
<organism evidence="3 4">
    <name type="scientific">Dunaliella salina</name>
    <name type="common">Green alga</name>
    <name type="synonym">Protococcus salinus</name>
    <dbReference type="NCBI Taxonomy" id="3046"/>
    <lineage>
        <taxon>Eukaryota</taxon>
        <taxon>Viridiplantae</taxon>
        <taxon>Chlorophyta</taxon>
        <taxon>core chlorophytes</taxon>
        <taxon>Chlorophyceae</taxon>
        <taxon>CS clade</taxon>
        <taxon>Chlamydomonadales</taxon>
        <taxon>Dunaliellaceae</taxon>
        <taxon>Dunaliella</taxon>
    </lineage>
</organism>
<gene>
    <name evidence="3" type="ORF">DUNSADRAFT_897</name>
</gene>
<keyword evidence="2" id="KW-0812">Transmembrane</keyword>
<evidence type="ECO:0008006" key="5">
    <source>
        <dbReference type="Google" id="ProtNLM"/>
    </source>
</evidence>
<reference evidence="3" key="1">
    <citation type="submission" date="2017-08" db="EMBL/GenBank/DDBJ databases">
        <authorList>
            <person name="Polle J.E."/>
            <person name="Barry K."/>
            <person name="Cushman J."/>
            <person name="Schmutz J."/>
            <person name="Tran D."/>
            <person name="Hathwaick L.T."/>
            <person name="Yim W.C."/>
            <person name="Jenkins J."/>
            <person name="Mckie-Krisberg Z.M."/>
            <person name="Prochnik S."/>
            <person name="Lindquist E."/>
            <person name="Dockter R.B."/>
            <person name="Adam C."/>
            <person name="Molina H."/>
            <person name="Bunkerborg J."/>
            <person name="Jin E."/>
            <person name="Buchheim M."/>
            <person name="Magnuson J."/>
        </authorList>
    </citation>
    <scope>NUCLEOTIDE SEQUENCE</scope>
    <source>
        <strain evidence="3">CCAP 19/18</strain>
    </source>
</reference>
<keyword evidence="2" id="KW-1133">Transmembrane helix</keyword>
<feature type="compositionally biased region" description="Low complexity" evidence="1">
    <location>
        <begin position="41"/>
        <end position="55"/>
    </location>
</feature>
<feature type="transmembrane region" description="Helical" evidence="2">
    <location>
        <begin position="141"/>
        <end position="161"/>
    </location>
</feature>
<comment type="caution">
    <text evidence="3">The sequence shown here is derived from an EMBL/GenBank/DDBJ whole genome shotgun (WGS) entry which is preliminary data.</text>
</comment>
<dbReference type="InterPro" id="IPR019634">
    <property type="entry name" value="Uncharacterised_Ycf49"/>
</dbReference>
<keyword evidence="4" id="KW-1185">Reference proteome</keyword>
<dbReference type="EMBL" id="MU069446">
    <property type="protein sequence ID" value="KAF5843221.1"/>
    <property type="molecule type" value="Genomic_DNA"/>
</dbReference>
<evidence type="ECO:0000256" key="2">
    <source>
        <dbReference type="SAM" id="Phobius"/>
    </source>
</evidence>
<proteinExistence type="predicted"/>
<accession>A0ABQ7H8N6</accession>